<reference evidence="17 18" key="1">
    <citation type="submission" date="2020-08" db="EMBL/GenBank/DDBJ databases">
        <title>Genome sequencing of Purple Non-Sulfur Bacteria from various extreme environments.</title>
        <authorList>
            <person name="Mayer M."/>
        </authorList>
    </citation>
    <scope>NUCLEOTIDE SEQUENCE [LARGE SCALE GENOMIC DNA]</scope>
    <source>
        <strain evidence="17 18">JA131</strain>
    </source>
</reference>
<sequence length="938" mass="103088">MRWLAVFLVVAVAASGYMAHRFMVDRDRLLHEHLVEVRATWGAVTRVYRLVAESIIAESVNTPEVWSIMRRAVQREGDQRDLARAQLRRLMLPVYERLTQRRLRQLHFHLPTAESFLRVHMPSRYGDSLTQVRPSVRLANTERRRVTAFEIGRLYHGFRFVFPLGDEHDTLGTVEASVGFDALSAEMAPLIPRTSFRLILNAATVRDRVDPDRLALYAPVTFAPDFLLEGNAETGAPTQGFGTPTDPVTRHLARWDDLPDRLRQGAAFALPVTVARQPCAVSFLPVPNVTGEVAAYVIAVTAVPDMVALRNGRLVEAAVMLLVMGLVVALLGVTVDSRRRALVERRRLLAVADTMAEGLYALDRRGRIAFVNQAAERLLGWTRPEILGRPPAALFVPPAEAAAVADAANPTAIAWRVADDDRSGPQARVTEGAADAAPTAVEGPRDVIFTRADGRRFTAQVTRAPLVETSATAEVAVITFSDVTERRRVMEDLRIRNALLGTQLDASPEGIHWVDMDGVVRSWNRRMLDLWGLGAATLDGADRTRLRALLRDRLADPDGPAGREVLALVERPPEHPEARGAELEVATVHGHVLEVLCRPLRAEDGTAFGHVWFTRDITPFRAAEQALADRSRAVQDANADLRASRENLRRRTTELARLAESLDVARGEAEVRKTEAERTLAQLRETQAHLVQVEKAAALGHLVSGVAHEINTPVGTALTAITHLTDELARLRQDVEDRKVDRRRFARFADVADGTAALVRSNLRRAADLVSGFQRMSVMPEAGDRAVFDLRAVVDGAVATVRATHAAHPARIDVDVPPDMDMEGYPTALGRVLEMLLDNALIHGLPDGRDGAAWVTVAYHSETEVVVRIGDDGAGIAHDSLTRVFEPFFSTRRGQGRNGLGLHIVFSTVTEVLGGRISLDSAIGRGTLVILELPRRAP</sequence>
<dbReference type="SMART" id="SM00387">
    <property type="entry name" value="HATPase_c"/>
    <property type="match status" value="1"/>
</dbReference>
<dbReference type="CDD" id="cd00130">
    <property type="entry name" value="PAS"/>
    <property type="match status" value="1"/>
</dbReference>
<evidence type="ECO:0000256" key="6">
    <source>
        <dbReference type="ARBA" id="ARBA00022692"/>
    </source>
</evidence>
<dbReference type="Pfam" id="PF02518">
    <property type="entry name" value="HATPase_c"/>
    <property type="match status" value="1"/>
</dbReference>
<keyword evidence="6" id="KW-0812">Transmembrane</keyword>
<dbReference type="CDD" id="cd00082">
    <property type="entry name" value="HisKA"/>
    <property type="match status" value="1"/>
</dbReference>
<dbReference type="InterPro" id="IPR036890">
    <property type="entry name" value="HATPase_C_sf"/>
</dbReference>
<keyword evidence="7" id="KW-0547">Nucleotide-binding</keyword>
<proteinExistence type="predicted"/>
<dbReference type="GO" id="GO:0000156">
    <property type="term" value="F:phosphorelay response regulator activity"/>
    <property type="evidence" value="ECO:0007669"/>
    <property type="project" value="TreeGrafter"/>
</dbReference>
<dbReference type="GO" id="GO:0016020">
    <property type="term" value="C:membrane"/>
    <property type="evidence" value="ECO:0007669"/>
    <property type="project" value="UniProtKB-SubCell"/>
</dbReference>
<feature type="domain" description="Histidine kinase" evidence="14">
    <location>
        <begin position="705"/>
        <end position="937"/>
    </location>
</feature>
<dbReference type="EMBL" id="JACIGK010000002">
    <property type="protein sequence ID" value="MBB4264775.1"/>
    <property type="molecule type" value="Genomic_DNA"/>
</dbReference>
<evidence type="ECO:0000313" key="18">
    <source>
        <dbReference type="Proteomes" id="UP000554286"/>
    </source>
</evidence>
<dbReference type="PROSITE" id="PS50113">
    <property type="entry name" value="PAC"/>
    <property type="match status" value="2"/>
</dbReference>
<dbReference type="GO" id="GO:0005524">
    <property type="term" value="F:ATP binding"/>
    <property type="evidence" value="ECO:0007669"/>
    <property type="project" value="UniProtKB-KW"/>
</dbReference>
<accession>A0A7W6RA56</accession>
<keyword evidence="13" id="KW-0175">Coiled coil</keyword>
<evidence type="ECO:0000256" key="13">
    <source>
        <dbReference type="SAM" id="Coils"/>
    </source>
</evidence>
<gene>
    <name evidence="17" type="ORF">GGD89_000382</name>
</gene>
<dbReference type="InterPro" id="IPR003661">
    <property type="entry name" value="HisK_dim/P_dom"/>
</dbReference>
<keyword evidence="12" id="KW-0472">Membrane</keyword>
<dbReference type="PANTHER" id="PTHR42878">
    <property type="entry name" value="TWO-COMPONENT HISTIDINE KINASE"/>
    <property type="match status" value="1"/>
</dbReference>
<feature type="coiled-coil region" evidence="13">
    <location>
        <begin position="631"/>
        <end position="686"/>
    </location>
</feature>
<keyword evidence="9" id="KW-0067">ATP-binding</keyword>
<dbReference type="GO" id="GO:0006355">
    <property type="term" value="P:regulation of DNA-templated transcription"/>
    <property type="evidence" value="ECO:0007669"/>
    <property type="project" value="InterPro"/>
</dbReference>
<feature type="domain" description="PAC" evidence="16">
    <location>
        <begin position="579"/>
        <end position="629"/>
    </location>
</feature>
<dbReference type="GO" id="GO:0000155">
    <property type="term" value="F:phosphorelay sensor kinase activity"/>
    <property type="evidence" value="ECO:0007669"/>
    <property type="project" value="InterPro"/>
</dbReference>
<dbReference type="InterPro" id="IPR013656">
    <property type="entry name" value="PAS_4"/>
</dbReference>
<evidence type="ECO:0000256" key="9">
    <source>
        <dbReference type="ARBA" id="ARBA00022840"/>
    </source>
</evidence>
<dbReference type="Gene3D" id="3.30.450.20">
    <property type="entry name" value="PAS domain"/>
    <property type="match status" value="2"/>
</dbReference>
<dbReference type="InterPro" id="IPR004358">
    <property type="entry name" value="Sig_transdc_His_kin-like_C"/>
</dbReference>
<dbReference type="PANTHER" id="PTHR42878:SF7">
    <property type="entry name" value="SENSOR HISTIDINE KINASE GLRK"/>
    <property type="match status" value="1"/>
</dbReference>
<dbReference type="Pfam" id="PF00989">
    <property type="entry name" value="PAS"/>
    <property type="match status" value="1"/>
</dbReference>
<comment type="caution">
    <text evidence="17">The sequence shown here is derived from an EMBL/GenBank/DDBJ whole genome shotgun (WGS) entry which is preliminary data.</text>
</comment>
<keyword evidence="8 17" id="KW-0418">Kinase</keyword>
<dbReference type="InterPro" id="IPR000700">
    <property type="entry name" value="PAS-assoc_C"/>
</dbReference>
<evidence type="ECO:0000259" key="15">
    <source>
        <dbReference type="PROSITE" id="PS50112"/>
    </source>
</evidence>
<dbReference type="Pfam" id="PF14827">
    <property type="entry name" value="dCache_3"/>
    <property type="match status" value="1"/>
</dbReference>
<evidence type="ECO:0000256" key="10">
    <source>
        <dbReference type="ARBA" id="ARBA00022989"/>
    </source>
</evidence>
<dbReference type="GO" id="GO:0007234">
    <property type="term" value="P:osmosensory signaling via phosphorelay pathway"/>
    <property type="evidence" value="ECO:0007669"/>
    <property type="project" value="TreeGrafter"/>
</dbReference>
<dbReference type="SUPFAM" id="SSF55785">
    <property type="entry name" value="PYP-like sensor domain (PAS domain)"/>
    <property type="match status" value="2"/>
</dbReference>
<dbReference type="GO" id="GO:0030295">
    <property type="term" value="F:protein kinase activator activity"/>
    <property type="evidence" value="ECO:0007669"/>
    <property type="project" value="TreeGrafter"/>
</dbReference>
<evidence type="ECO:0000256" key="5">
    <source>
        <dbReference type="ARBA" id="ARBA00022679"/>
    </source>
</evidence>
<evidence type="ECO:0000313" key="17">
    <source>
        <dbReference type="EMBL" id="MBB4264775.1"/>
    </source>
</evidence>
<dbReference type="AlphaFoldDB" id="A0A7W6RA56"/>
<evidence type="ECO:0000256" key="8">
    <source>
        <dbReference type="ARBA" id="ARBA00022777"/>
    </source>
</evidence>
<evidence type="ECO:0000259" key="14">
    <source>
        <dbReference type="PROSITE" id="PS50109"/>
    </source>
</evidence>
<feature type="domain" description="PAS" evidence="15">
    <location>
        <begin position="344"/>
        <end position="406"/>
    </location>
</feature>
<evidence type="ECO:0000256" key="1">
    <source>
        <dbReference type="ARBA" id="ARBA00000085"/>
    </source>
</evidence>
<dbReference type="RefSeq" id="WP_184042411.1">
    <property type="nucleotide sequence ID" value="NZ_JACIGK010000002.1"/>
</dbReference>
<keyword evidence="5" id="KW-0808">Transferase</keyword>
<dbReference type="PRINTS" id="PR00344">
    <property type="entry name" value="BCTRLSENSOR"/>
</dbReference>
<evidence type="ECO:0000256" key="7">
    <source>
        <dbReference type="ARBA" id="ARBA00022741"/>
    </source>
</evidence>
<protein>
    <recommendedName>
        <fullName evidence="3">histidine kinase</fullName>
        <ecNumber evidence="3">2.7.13.3</ecNumber>
    </recommendedName>
</protein>
<keyword evidence="4" id="KW-0597">Phosphoprotein</keyword>
<dbReference type="InterPro" id="IPR050351">
    <property type="entry name" value="BphY/WalK/GraS-like"/>
</dbReference>
<keyword evidence="18" id="KW-1185">Reference proteome</keyword>
<evidence type="ECO:0000256" key="2">
    <source>
        <dbReference type="ARBA" id="ARBA00004141"/>
    </source>
</evidence>
<dbReference type="InterPro" id="IPR005467">
    <property type="entry name" value="His_kinase_dom"/>
</dbReference>
<dbReference type="PROSITE" id="PS50109">
    <property type="entry name" value="HIS_KIN"/>
    <property type="match status" value="1"/>
</dbReference>
<dbReference type="PROSITE" id="PS50112">
    <property type="entry name" value="PAS"/>
    <property type="match status" value="1"/>
</dbReference>
<evidence type="ECO:0000256" key="4">
    <source>
        <dbReference type="ARBA" id="ARBA00022553"/>
    </source>
</evidence>
<dbReference type="EC" id="2.7.13.3" evidence="3"/>
<evidence type="ECO:0000256" key="11">
    <source>
        <dbReference type="ARBA" id="ARBA00023012"/>
    </source>
</evidence>
<dbReference type="Proteomes" id="UP000554286">
    <property type="component" value="Unassembled WGS sequence"/>
</dbReference>
<dbReference type="InterPro" id="IPR013767">
    <property type="entry name" value="PAS_fold"/>
</dbReference>
<keyword evidence="10" id="KW-1133">Transmembrane helix</keyword>
<dbReference type="InterPro" id="IPR003594">
    <property type="entry name" value="HATPase_dom"/>
</dbReference>
<comment type="catalytic activity">
    <reaction evidence="1">
        <text>ATP + protein L-histidine = ADP + protein N-phospho-L-histidine.</text>
        <dbReference type="EC" id="2.7.13.3"/>
    </reaction>
</comment>
<dbReference type="SUPFAM" id="SSF55874">
    <property type="entry name" value="ATPase domain of HSP90 chaperone/DNA topoisomerase II/histidine kinase"/>
    <property type="match status" value="1"/>
</dbReference>
<dbReference type="SMART" id="SM00091">
    <property type="entry name" value="PAS"/>
    <property type="match status" value="2"/>
</dbReference>
<comment type="subcellular location">
    <subcellularLocation>
        <location evidence="2">Membrane</location>
        <topology evidence="2">Multi-pass membrane protein</topology>
    </subcellularLocation>
</comment>
<evidence type="ECO:0000256" key="12">
    <source>
        <dbReference type="ARBA" id="ARBA00023136"/>
    </source>
</evidence>
<name>A0A7W6RA56_9PROT</name>
<dbReference type="NCBIfam" id="TIGR00229">
    <property type="entry name" value="sensory_box"/>
    <property type="match status" value="1"/>
</dbReference>
<dbReference type="InterPro" id="IPR035965">
    <property type="entry name" value="PAS-like_dom_sf"/>
</dbReference>
<evidence type="ECO:0000259" key="16">
    <source>
        <dbReference type="PROSITE" id="PS50113"/>
    </source>
</evidence>
<dbReference type="InterPro" id="IPR029150">
    <property type="entry name" value="dCache_3"/>
</dbReference>
<dbReference type="Gene3D" id="3.30.565.10">
    <property type="entry name" value="Histidine kinase-like ATPase, C-terminal domain"/>
    <property type="match status" value="1"/>
</dbReference>
<dbReference type="Gene3D" id="1.10.287.130">
    <property type="match status" value="1"/>
</dbReference>
<evidence type="ECO:0000256" key="3">
    <source>
        <dbReference type="ARBA" id="ARBA00012438"/>
    </source>
</evidence>
<organism evidence="17 18">
    <name type="scientific">Roseospira visakhapatnamensis</name>
    <dbReference type="NCBI Taxonomy" id="390880"/>
    <lineage>
        <taxon>Bacteria</taxon>
        <taxon>Pseudomonadati</taxon>
        <taxon>Pseudomonadota</taxon>
        <taxon>Alphaproteobacteria</taxon>
        <taxon>Rhodospirillales</taxon>
        <taxon>Rhodospirillaceae</taxon>
        <taxon>Roseospira</taxon>
    </lineage>
</organism>
<dbReference type="Pfam" id="PF08448">
    <property type="entry name" value="PAS_4"/>
    <property type="match status" value="1"/>
</dbReference>
<dbReference type="InterPro" id="IPR000014">
    <property type="entry name" value="PAS"/>
</dbReference>
<keyword evidence="11" id="KW-0902">Two-component regulatory system</keyword>
<feature type="domain" description="PAC" evidence="16">
    <location>
        <begin position="443"/>
        <end position="495"/>
    </location>
</feature>